<dbReference type="InterPro" id="IPR035906">
    <property type="entry name" value="MetI-like_sf"/>
</dbReference>
<evidence type="ECO:0000256" key="4">
    <source>
        <dbReference type="ARBA" id="ARBA00022692"/>
    </source>
</evidence>
<dbReference type="GO" id="GO:0055085">
    <property type="term" value="P:transmembrane transport"/>
    <property type="evidence" value="ECO:0007669"/>
    <property type="project" value="InterPro"/>
</dbReference>
<dbReference type="GO" id="GO:0005886">
    <property type="term" value="C:plasma membrane"/>
    <property type="evidence" value="ECO:0007669"/>
    <property type="project" value="UniProtKB-SubCell"/>
</dbReference>
<accession>A0A7I8DHT6</accession>
<evidence type="ECO:0000256" key="2">
    <source>
        <dbReference type="ARBA" id="ARBA00022448"/>
    </source>
</evidence>
<dbReference type="RefSeq" id="WP_185258291.1">
    <property type="nucleotide sequence ID" value="NZ_AP023368.1"/>
</dbReference>
<evidence type="ECO:0000256" key="3">
    <source>
        <dbReference type="ARBA" id="ARBA00022475"/>
    </source>
</evidence>
<dbReference type="SUPFAM" id="SSF161098">
    <property type="entry name" value="MetI-like"/>
    <property type="match status" value="1"/>
</dbReference>
<dbReference type="Proteomes" id="UP000515703">
    <property type="component" value="Chromosome"/>
</dbReference>
<feature type="transmembrane region" description="Helical" evidence="7">
    <location>
        <begin position="75"/>
        <end position="99"/>
    </location>
</feature>
<dbReference type="PANTHER" id="PTHR43744">
    <property type="entry name" value="ABC TRANSPORTER PERMEASE PROTEIN MG189-RELATED-RELATED"/>
    <property type="match status" value="1"/>
</dbReference>
<keyword evidence="4 7" id="KW-0812">Transmembrane</keyword>
<evidence type="ECO:0000256" key="7">
    <source>
        <dbReference type="RuleBase" id="RU363032"/>
    </source>
</evidence>
<evidence type="ECO:0000256" key="6">
    <source>
        <dbReference type="ARBA" id="ARBA00023136"/>
    </source>
</evidence>
<keyword evidence="5 7" id="KW-1133">Transmembrane helix</keyword>
<evidence type="ECO:0000256" key="5">
    <source>
        <dbReference type="ARBA" id="ARBA00022989"/>
    </source>
</evidence>
<evidence type="ECO:0000313" key="9">
    <source>
        <dbReference type="EMBL" id="BCJ97920.1"/>
    </source>
</evidence>
<sequence length="299" mass="33497">MKNKKITSEKKFEIVSTIVLTVLTLIALLPIALIVIASFTDEQALLTNGYSYLPKKLSLDAYYYMVQKGVMISRAYGISGIVTIGGTVLSVIITAMIAYPMSRKNFKYRNHLAFFVFFTMLFNGGIVSSYMLWSRFFHIKNTVWALMLPNYLVTAFNIFLVRNYYANSVPDSLIESAQIDGARELTIFRKIMFPLAVPTVATISLFTGLLYWNDWINGLYYITNPKMYGIQNLLIRIMDNIQFLKSGSASNLLGTASVDLPGTAVRMAMAVIGILPIVIIYPFVQKYFIKGVVVGAVKG</sequence>
<feature type="transmembrane region" description="Helical" evidence="7">
    <location>
        <begin position="111"/>
        <end position="131"/>
    </location>
</feature>
<keyword evidence="2 7" id="KW-0813">Transport</keyword>
<organism evidence="9 10">
    <name type="scientific">Anaerocolumna chitinilytica</name>
    <dbReference type="NCBI Taxonomy" id="1727145"/>
    <lineage>
        <taxon>Bacteria</taxon>
        <taxon>Bacillati</taxon>
        <taxon>Bacillota</taxon>
        <taxon>Clostridia</taxon>
        <taxon>Lachnospirales</taxon>
        <taxon>Lachnospiraceae</taxon>
        <taxon>Anaerocolumna</taxon>
    </lineage>
</organism>
<dbReference type="PANTHER" id="PTHR43744:SF9">
    <property type="entry name" value="POLYGALACTURONAN_RHAMNOGALACTURONAN TRANSPORT SYSTEM PERMEASE PROTEIN YTCP"/>
    <property type="match status" value="1"/>
</dbReference>
<dbReference type="KEGG" id="acht:bsdcttw_09610"/>
<feature type="transmembrane region" description="Helical" evidence="7">
    <location>
        <begin position="12"/>
        <end position="39"/>
    </location>
</feature>
<feature type="transmembrane region" description="Helical" evidence="7">
    <location>
        <begin position="264"/>
        <end position="284"/>
    </location>
</feature>
<dbReference type="AlphaFoldDB" id="A0A7I8DHT6"/>
<proteinExistence type="inferred from homology"/>
<feature type="transmembrane region" description="Helical" evidence="7">
    <location>
        <begin position="143"/>
        <end position="161"/>
    </location>
</feature>
<protein>
    <submittedName>
        <fullName evidence="9">Sugar ABC transporter permease</fullName>
    </submittedName>
</protein>
<dbReference type="InterPro" id="IPR000515">
    <property type="entry name" value="MetI-like"/>
</dbReference>
<feature type="domain" description="ABC transmembrane type-1" evidence="8">
    <location>
        <begin position="76"/>
        <end position="284"/>
    </location>
</feature>
<comment type="subcellular location">
    <subcellularLocation>
        <location evidence="1 7">Cell membrane</location>
        <topology evidence="1 7">Multi-pass membrane protein</topology>
    </subcellularLocation>
</comment>
<reference evidence="9 10" key="1">
    <citation type="submission" date="2020-08" db="EMBL/GenBank/DDBJ databases">
        <title>Draft genome sequencing of an Anaerocolumna strain isolated from anoxic soil subjected to BSD treatment.</title>
        <authorList>
            <person name="Uek A."/>
            <person name="Tonouchi A."/>
        </authorList>
    </citation>
    <scope>NUCLEOTIDE SEQUENCE [LARGE SCALE GENOMIC DNA]</scope>
    <source>
        <strain evidence="9 10">CTTW</strain>
    </source>
</reference>
<keyword evidence="10" id="KW-1185">Reference proteome</keyword>
<keyword evidence="3" id="KW-1003">Cell membrane</keyword>
<feature type="transmembrane region" description="Helical" evidence="7">
    <location>
        <begin position="191"/>
        <end position="212"/>
    </location>
</feature>
<dbReference type="Gene3D" id="1.10.3720.10">
    <property type="entry name" value="MetI-like"/>
    <property type="match status" value="1"/>
</dbReference>
<dbReference type="EMBL" id="AP023368">
    <property type="protein sequence ID" value="BCJ97920.1"/>
    <property type="molecule type" value="Genomic_DNA"/>
</dbReference>
<dbReference type="CDD" id="cd06261">
    <property type="entry name" value="TM_PBP2"/>
    <property type="match status" value="1"/>
</dbReference>
<evidence type="ECO:0000259" key="8">
    <source>
        <dbReference type="PROSITE" id="PS50928"/>
    </source>
</evidence>
<dbReference type="PROSITE" id="PS50928">
    <property type="entry name" value="ABC_TM1"/>
    <property type="match status" value="1"/>
</dbReference>
<comment type="similarity">
    <text evidence="7">Belongs to the binding-protein-dependent transport system permease family.</text>
</comment>
<evidence type="ECO:0000313" key="10">
    <source>
        <dbReference type="Proteomes" id="UP000515703"/>
    </source>
</evidence>
<name>A0A7I8DHT6_9FIRM</name>
<reference evidence="9 10" key="2">
    <citation type="submission" date="2020-08" db="EMBL/GenBank/DDBJ databases">
        <authorList>
            <person name="Ueki A."/>
            <person name="Tonouchi A."/>
        </authorList>
    </citation>
    <scope>NUCLEOTIDE SEQUENCE [LARGE SCALE GENOMIC DNA]</scope>
    <source>
        <strain evidence="9 10">CTTW</strain>
    </source>
</reference>
<gene>
    <name evidence="9" type="ORF">bsdcttw_09610</name>
</gene>
<evidence type="ECO:0000256" key="1">
    <source>
        <dbReference type="ARBA" id="ARBA00004651"/>
    </source>
</evidence>
<keyword evidence="6 7" id="KW-0472">Membrane</keyword>
<dbReference type="Pfam" id="PF00528">
    <property type="entry name" value="BPD_transp_1"/>
    <property type="match status" value="1"/>
</dbReference>